<dbReference type="InterPro" id="IPR024453">
    <property type="entry name" value="Peptidase_C92"/>
</dbReference>
<dbReference type="RefSeq" id="WP_142936154.1">
    <property type="nucleotide sequence ID" value="NZ_FXTM01000027.1"/>
</dbReference>
<protein>
    <submittedName>
        <fullName evidence="1">Permuted papain-like amidase enzyme, YaeF/YiiX, C92 family</fullName>
    </submittedName>
</protein>
<sequence>MPKVHVLASKGKSITSQPIKWRQWGFPYTHIAYCFDLSNPDDPYVIEAWWNGVRCGKFSQVHTPGTEFAVYSVEVTKEQREKIRDFLYKQIGKPYDWLGILGFILLNPNIESKDRWFCSELVFAAFKQAGIELLKNTHPSEVSPRLFLKSPLLKFEYSTKLPGVKHGISRSTPEGSTA</sequence>
<dbReference type="EMBL" id="FXTM01000027">
    <property type="protein sequence ID" value="SMO76130.1"/>
    <property type="molecule type" value="Genomic_DNA"/>
</dbReference>
<dbReference type="Gene3D" id="3.90.1720.10">
    <property type="entry name" value="endopeptidase domain like (from Nostoc punctiforme)"/>
    <property type="match status" value="1"/>
</dbReference>
<dbReference type="InterPro" id="IPR038765">
    <property type="entry name" value="Papain-like_cys_pep_sf"/>
</dbReference>
<dbReference type="AlphaFoldDB" id="A0A521DZ30"/>
<evidence type="ECO:0000313" key="1">
    <source>
        <dbReference type="EMBL" id="SMO76130.1"/>
    </source>
</evidence>
<name>A0A521DZ30_9BACT</name>
<organism evidence="1 2">
    <name type="scientific">Balnearium lithotrophicum</name>
    <dbReference type="NCBI Taxonomy" id="223788"/>
    <lineage>
        <taxon>Bacteria</taxon>
        <taxon>Pseudomonadati</taxon>
        <taxon>Aquificota</taxon>
        <taxon>Aquificia</taxon>
        <taxon>Desulfurobacteriales</taxon>
        <taxon>Desulfurobacteriaceae</taxon>
        <taxon>Balnearium</taxon>
    </lineage>
</organism>
<keyword evidence="2" id="KW-1185">Reference proteome</keyword>
<dbReference type="Pfam" id="PF05708">
    <property type="entry name" value="Peptidase_C92"/>
    <property type="match status" value="1"/>
</dbReference>
<dbReference type="SUPFAM" id="SSF54001">
    <property type="entry name" value="Cysteine proteinases"/>
    <property type="match status" value="1"/>
</dbReference>
<gene>
    <name evidence="1" type="ORF">SAMN06269117_12718</name>
</gene>
<accession>A0A521DZ30</accession>
<evidence type="ECO:0000313" key="2">
    <source>
        <dbReference type="Proteomes" id="UP000317315"/>
    </source>
</evidence>
<reference evidence="1 2" key="1">
    <citation type="submission" date="2017-05" db="EMBL/GenBank/DDBJ databases">
        <authorList>
            <person name="Varghese N."/>
            <person name="Submissions S."/>
        </authorList>
    </citation>
    <scope>NUCLEOTIDE SEQUENCE [LARGE SCALE GENOMIC DNA]</scope>
    <source>
        <strain evidence="1 2">DSM 16304</strain>
    </source>
</reference>
<dbReference type="Proteomes" id="UP000317315">
    <property type="component" value="Unassembled WGS sequence"/>
</dbReference>
<proteinExistence type="predicted"/>
<dbReference type="OrthoDB" id="95478at2"/>